<dbReference type="AlphaFoldDB" id="A0A8S2QRU4"/>
<feature type="region of interest" description="Disordered" evidence="1">
    <location>
        <begin position="28"/>
        <end position="49"/>
    </location>
</feature>
<comment type="caution">
    <text evidence="3">The sequence shown here is derived from an EMBL/GenBank/DDBJ whole genome shotgun (WGS) entry which is preliminary data.</text>
</comment>
<feature type="region of interest" description="Disordered" evidence="1">
    <location>
        <begin position="1"/>
        <end position="20"/>
    </location>
</feature>
<gene>
    <name evidence="2" type="ORF">OVA965_LOCUS28916</name>
    <name evidence="3" type="ORF">TMI583_LOCUS29678</name>
</gene>
<name>A0A8S2QRU4_9BILA</name>
<feature type="compositionally biased region" description="Polar residues" evidence="1">
    <location>
        <begin position="1"/>
        <end position="13"/>
    </location>
</feature>
<protein>
    <submittedName>
        <fullName evidence="3">Uncharacterized protein</fullName>
    </submittedName>
</protein>
<accession>A0A8S2QRU4</accession>
<reference evidence="3" key="1">
    <citation type="submission" date="2021-02" db="EMBL/GenBank/DDBJ databases">
        <authorList>
            <person name="Nowell W R."/>
        </authorList>
    </citation>
    <scope>NUCLEOTIDE SEQUENCE</scope>
</reference>
<organism evidence="3 4">
    <name type="scientific">Didymodactylos carnosus</name>
    <dbReference type="NCBI Taxonomy" id="1234261"/>
    <lineage>
        <taxon>Eukaryota</taxon>
        <taxon>Metazoa</taxon>
        <taxon>Spiralia</taxon>
        <taxon>Gnathifera</taxon>
        <taxon>Rotifera</taxon>
        <taxon>Eurotatoria</taxon>
        <taxon>Bdelloidea</taxon>
        <taxon>Philodinida</taxon>
        <taxon>Philodinidae</taxon>
        <taxon>Didymodactylos</taxon>
    </lineage>
</organism>
<dbReference type="Proteomes" id="UP000677228">
    <property type="component" value="Unassembled WGS sequence"/>
</dbReference>
<proteinExistence type="predicted"/>
<dbReference type="Proteomes" id="UP000682733">
    <property type="component" value="Unassembled WGS sequence"/>
</dbReference>
<sequence>MASAVPTTSSGDQTKVHLSGIFQNSPSRLETLEQKSEAEDETSQETEKVQSLDMILESQPYLCDLHTHLLGMGNTGFWIDSIIDKRNILPTHADFCSNPNLRVQLCPLIWNNQKENGGAFIDGKQTTMFIDLLIDKDFPNVPGEDILKFFDDKQIIVEFERLIGDNQFVSQLKHYELSFGNSKKPFPTRTYEGLIKHATVGDFTYDVVLTLSDLGKAFNVTTPWISEFDDLIQSKVEEKLGLHTYQQSTESLSPPFFRRWIVFNTREQVFQVVKGITVETLRNLISVKANAPVQASALARAHLQNAFSMCNPDGTAPRPVDFDKFHGSFTPEFYPRRFALKDSIYSQRLDVLAILLVHILQRYQTCLPPIRYCELSIGVGDLSRPWVFDVLCSFPAHHPVIEDEHTTMSSFRTMIEKGHFAHLRNACPRSKSILPCTPNVTYKFLAGFNRQTVVAHRIKNQLEALRLLNDSPDVAIHYMLEQIVQSENDEKSYAKKDKSPEMELDNKVTVYPTREVPPFLMTGKTKLLLFTYSAPNM</sequence>
<evidence type="ECO:0000256" key="1">
    <source>
        <dbReference type="SAM" id="MobiDB-lite"/>
    </source>
</evidence>
<evidence type="ECO:0000313" key="4">
    <source>
        <dbReference type="Proteomes" id="UP000682733"/>
    </source>
</evidence>
<evidence type="ECO:0000313" key="2">
    <source>
        <dbReference type="EMBL" id="CAF1309520.1"/>
    </source>
</evidence>
<evidence type="ECO:0000313" key="3">
    <source>
        <dbReference type="EMBL" id="CAF4117187.1"/>
    </source>
</evidence>
<dbReference type="EMBL" id="CAJNOK010020020">
    <property type="protein sequence ID" value="CAF1309520.1"/>
    <property type="molecule type" value="Genomic_DNA"/>
</dbReference>
<dbReference type="EMBL" id="CAJOBA010041607">
    <property type="protein sequence ID" value="CAF4117187.1"/>
    <property type="molecule type" value="Genomic_DNA"/>
</dbReference>